<name>A0A7Z0EFZ8_9MICO</name>
<keyword evidence="2" id="KW-1185">Reference proteome</keyword>
<protein>
    <recommendedName>
        <fullName evidence="3">DUF2804 domain-containing protein</fullName>
    </recommendedName>
</protein>
<dbReference type="InterPro" id="IPR021243">
    <property type="entry name" value="DUF2804"/>
</dbReference>
<accession>A0A7Z0EFZ8</accession>
<reference evidence="1 2" key="1">
    <citation type="submission" date="2020-07" db="EMBL/GenBank/DDBJ databases">
        <title>Sequencing the genomes of 1000 actinobacteria strains.</title>
        <authorList>
            <person name="Klenk H.-P."/>
        </authorList>
    </citation>
    <scope>NUCLEOTIDE SEQUENCE [LARGE SCALE GENOMIC DNA]</scope>
    <source>
        <strain evidence="1 2">LI1</strain>
    </source>
</reference>
<comment type="caution">
    <text evidence="1">The sequence shown here is derived from an EMBL/GenBank/DDBJ whole genome shotgun (WGS) entry which is preliminary data.</text>
</comment>
<sequence length="334" mass="37070">MAEHEIIAPVDLCLPGGKLNRDAIGWTSYPWHNTDRIGRGWYGWGRNKRWEYWGFITPTHLIGITVSSIDYASVNAVWVLDRSTLTGIDETSVTPFSGAVTLPGTLRGGPATARTKTLDIDIDEVDGGTSIQAKTDRVTINLVTERDAEHQALGVVVPWTYRLFQYTVKDVALRVRGTITVDGQEFEVPRAESWAVLDHGRGRWPYRMTWNWGAGCGVVDGRVVGLQIGGKWTDGSGSTENSIVINGTLHKISAELDWQYDQSNYMAPWRMTGDGVDVTFTPYYERVAQTNAFVVSSNTHQCFGHYSGSVTLTDGTVLSVDGLEGWAEHVQNRW</sequence>
<proteinExistence type="predicted"/>
<evidence type="ECO:0008006" key="3">
    <source>
        <dbReference type="Google" id="ProtNLM"/>
    </source>
</evidence>
<dbReference type="AlphaFoldDB" id="A0A7Z0EFZ8"/>
<dbReference type="PANTHER" id="PTHR35868:SF3">
    <property type="entry name" value="DUF2804 DOMAIN-CONTAINING PROTEIN"/>
    <property type="match status" value="1"/>
</dbReference>
<evidence type="ECO:0000313" key="2">
    <source>
        <dbReference type="Proteomes" id="UP000537260"/>
    </source>
</evidence>
<dbReference type="EMBL" id="JACCFM010000001">
    <property type="protein sequence ID" value="NYJ20973.1"/>
    <property type="molecule type" value="Genomic_DNA"/>
</dbReference>
<dbReference type="Pfam" id="PF10974">
    <property type="entry name" value="DUF2804"/>
    <property type="match status" value="1"/>
</dbReference>
<dbReference type="PANTHER" id="PTHR35868">
    <property type="entry name" value="DUF2804 DOMAIN-CONTAINING PROTEIN-RELATED"/>
    <property type="match status" value="1"/>
</dbReference>
<dbReference type="Proteomes" id="UP000537260">
    <property type="component" value="Unassembled WGS sequence"/>
</dbReference>
<organism evidence="1 2">
    <name type="scientific">Glaciibacter psychrotolerans</name>
    <dbReference type="NCBI Taxonomy" id="670054"/>
    <lineage>
        <taxon>Bacteria</taxon>
        <taxon>Bacillati</taxon>
        <taxon>Actinomycetota</taxon>
        <taxon>Actinomycetes</taxon>
        <taxon>Micrococcales</taxon>
        <taxon>Microbacteriaceae</taxon>
        <taxon>Glaciibacter</taxon>
    </lineage>
</organism>
<evidence type="ECO:0000313" key="1">
    <source>
        <dbReference type="EMBL" id="NYJ20973.1"/>
    </source>
</evidence>
<gene>
    <name evidence="1" type="ORF">HNR05_002764</name>
</gene>